<evidence type="ECO:0000313" key="4">
    <source>
        <dbReference type="EMBL" id="OEE75765.1"/>
    </source>
</evidence>
<gene>
    <name evidence="4" type="ORF">A130_05125</name>
</gene>
<dbReference type="AlphaFoldDB" id="A0A1E5CY51"/>
<protein>
    <submittedName>
        <fullName evidence="4">Acetoin utilization protein AcuB</fullName>
    </submittedName>
</protein>
<accession>A0A1E5CY51</accession>
<proteinExistence type="predicted"/>
<feature type="domain" description="CBS" evidence="3">
    <location>
        <begin position="81"/>
        <end position="136"/>
    </location>
</feature>
<comment type="caution">
    <text evidence="4">The sequence shown here is derived from an EMBL/GenBank/DDBJ whole genome shotgun (WGS) entry which is preliminary data.</text>
</comment>
<keyword evidence="5" id="KW-1185">Reference proteome</keyword>
<reference evidence="4 5" key="1">
    <citation type="journal article" date="2012" name="Science">
        <title>Ecological populations of bacteria act as socially cohesive units of antibiotic production and resistance.</title>
        <authorList>
            <person name="Cordero O.X."/>
            <person name="Wildschutte H."/>
            <person name="Kirkup B."/>
            <person name="Proehl S."/>
            <person name="Ngo L."/>
            <person name="Hussain F."/>
            <person name="Le Roux F."/>
            <person name="Mincer T."/>
            <person name="Polz M.F."/>
        </authorList>
    </citation>
    <scope>NUCLEOTIDE SEQUENCE [LARGE SCALE GENOMIC DNA]</scope>
    <source>
        <strain evidence="4 5">FF-238</strain>
    </source>
</reference>
<dbReference type="Pfam" id="PF00571">
    <property type="entry name" value="CBS"/>
    <property type="match status" value="2"/>
</dbReference>
<dbReference type="PANTHER" id="PTHR48108:SF34">
    <property type="entry name" value="CBS DOMAIN-CONTAINING PROTEIN YHCV"/>
    <property type="match status" value="1"/>
</dbReference>
<evidence type="ECO:0000256" key="1">
    <source>
        <dbReference type="ARBA" id="ARBA00022737"/>
    </source>
</evidence>
<dbReference type="InterPro" id="IPR000644">
    <property type="entry name" value="CBS_dom"/>
</dbReference>
<dbReference type="Gene3D" id="3.10.580.10">
    <property type="entry name" value="CBS-domain"/>
    <property type="match status" value="1"/>
</dbReference>
<evidence type="ECO:0000259" key="3">
    <source>
        <dbReference type="PROSITE" id="PS51371"/>
    </source>
</evidence>
<feature type="domain" description="CBS" evidence="3">
    <location>
        <begin position="8"/>
        <end position="67"/>
    </location>
</feature>
<organism evidence="4 5">
    <name type="scientific">Vibrio genomosp. F6 str. FF-238</name>
    <dbReference type="NCBI Taxonomy" id="1191298"/>
    <lineage>
        <taxon>Bacteria</taxon>
        <taxon>Pseudomonadati</taxon>
        <taxon>Pseudomonadota</taxon>
        <taxon>Gammaproteobacteria</taxon>
        <taxon>Vibrionales</taxon>
        <taxon>Vibrionaceae</taxon>
        <taxon>Vibrio</taxon>
    </lineage>
</organism>
<dbReference type="SUPFAM" id="SSF54631">
    <property type="entry name" value="CBS-domain pair"/>
    <property type="match status" value="1"/>
</dbReference>
<dbReference type="RefSeq" id="WP_017053750.1">
    <property type="nucleotide sequence ID" value="NZ_AJYW02000134.1"/>
</dbReference>
<name>A0A1E5CY51_9VIBR</name>
<evidence type="ECO:0000313" key="5">
    <source>
        <dbReference type="Proteomes" id="UP000094165"/>
    </source>
</evidence>
<evidence type="ECO:0000256" key="2">
    <source>
        <dbReference type="PROSITE-ProRule" id="PRU00703"/>
    </source>
</evidence>
<dbReference type="CDD" id="cd04584">
    <property type="entry name" value="CBS_pair_AcuB_like"/>
    <property type="match status" value="1"/>
</dbReference>
<sequence length="152" mass="16959">MIKVEDMMTRNPHTLLRSHSLAEAKSTMEALDIRHIPVVDAERRLLGVVTQRDILAAQESSLQNIPSTQSYTLATPLNEVMHRNIMTVEPRAGLKESATYMQKHKVGCLPVVEDGELVGIITDSDFVTIAINLLELQEDAEPEEVDVDVIEE</sequence>
<dbReference type="EMBL" id="AJYW02000134">
    <property type="protein sequence ID" value="OEE75765.1"/>
    <property type="molecule type" value="Genomic_DNA"/>
</dbReference>
<dbReference type="InterPro" id="IPR046342">
    <property type="entry name" value="CBS_dom_sf"/>
</dbReference>
<dbReference type="Proteomes" id="UP000094165">
    <property type="component" value="Unassembled WGS sequence"/>
</dbReference>
<keyword evidence="2" id="KW-0129">CBS domain</keyword>
<dbReference type="SMART" id="SM00116">
    <property type="entry name" value="CBS"/>
    <property type="match status" value="2"/>
</dbReference>
<dbReference type="PANTHER" id="PTHR48108">
    <property type="entry name" value="CBS DOMAIN-CONTAINING PROTEIN CBSX2, CHLOROPLASTIC"/>
    <property type="match status" value="1"/>
</dbReference>
<keyword evidence="1" id="KW-0677">Repeat</keyword>
<dbReference type="InterPro" id="IPR051462">
    <property type="entry name" value="CBS_domain-containing"/>
</dbReference>
<dbReference type="PROSITE" id="PS51371">
    <property type="entry name" value="CBS"/>
    <property type="match status" value="2"/>
</dbReference>